<protein>
    <submittedName>
        <fullName evidence="2">Uncharacterized protein</fullName>
    </submittedName>
</protein>
<feature type="region of interest" description="Disordered" evidence="1">
    <location>
        <begin position="1"/>
        <end position="38"/>
    </location>
</feature>
<reference evidence="2 3" key="1">
    <citation type="submission" date="2016-12" db="EMBL/GenBank/DDBJ databases">
        <title>Draft genome sequence of Fusarium oxysporum causing rot on Narcissus.</title>
        <authorList>
            <person name="Armitage A.D."/>
            <person name="Taylor A."/>
            <person name="Clarkson J.P."/>
            <person name="Harrison R.J."/>
            <person name="Jackson A.C."/>
        </authorList>
    </citation>
    <scope>NUCLEOTIDE SEQUENCE [LARGE SCALE GENOMIC DNA]</scope>
    <source>
        <strain evidence="2 3">N139</strain>
    </source>
</reference>
<dbReference type="EMBL" id="MQTW01000047">
    <property type="protein sequence ID" value="RYC89735.1"/>
    <property type="molecule type" value="Genomic_DNA"/>
</dbReference>
<feature type="compositionally biased region" description="Basic and acidic residues" evidence="1">
    <location>
        <begin position="8"/>
        <end position="18"/>
    </location>
</feature>
<dbReference type="AlphaFoldDB" id="A0A4Q2VSW1"/>
<evidence type="ECO:0000313" key="3">
    <source>
        <dbReference type="Proteomes" id="UP000290540"/>
    </source>
</evidence>
<organism evidence="2 3">
    <name type="scientific">Fusarium oxysporum f. sp. narcissi</name>
    <dbReference type="NCBI Taxonomy" id="451672"/>
    <lineage>
        <taxon>Eukaryota</taxon>
        <taxon>Fungi</taxon>
        <taxon>Dikarya</taxon>
        <taxon>Ascomycota</taxon>
        <taxon>Pezizomycotina</taxon>
        <taxon>Sordariomycetes</taxon>
        <taxon>Hypocreomycetidae</taxon>
        <taxon>Hypocreales</taxon>
        <taxon>Nectriaceae</taxon>
        <taxon>Fusarium</taxon>
        <taxon>Fusarium oxysporum species complex</taxon>
    </lineage>
</organism>
<sequence>MGPITKVKASDKLMRDTYKGQGPSSKGSSSSPQSSISR</sequence>
<feature type="compositionally biased region" description="Low complexity" evidence="1">
    <location>
        <begin position="19"/>
        <end position="38"/>
    </location>
</feature>
<accession>A0A4Q2VSW1</accession>
<gene>
    <name evidence="2" type="ORF">BFJ63_vAg7393</name>
</gene>
<proteinExistence type="predicted"/>
<dbReference type="Proteomes" id="UP000290540">
    <property type="component" value="Unassembled WGS sequence"/>
</dbReference>
<evidence type="ECO:0000256" key="1">
    <source>
        <dbReference type="SAM" id="MobiDB-lite"/>
    </source>
</evidence>
<comment type="caution">
    <text evidence="2">The sequence shown here is derived from an EMBL/GenBank/DDBJ whole genome shotgun (WGS) entry which is preliminary data.</text>
</comment>
<evidence type="ECO:0000313" key="2">
    <source>
        <dbReference type="EMBL" id="RYC89735.1"/>
    </source>
</evidence>
<name>A0A4Q2VSW1_FUSOX</name>